<evidence type="ECO:0000313" key="1">
    <source>
        <dbReference type="EMBL" id="CAB4127270.1"/>
    </source>
</evidence>
<organism evidence="1">
    <name type="scientific">uncultured Caudovirales phage</name>
    <dbReference type="NCBI Taxonomy" id="2100421"/>
    <lineage>
        <taxon>Viruses</taxon>
        <taxon>Duplodnaviria</taxon>
        <taxon>Heunggongvirae</taxon>
        <taxon>Uroviricota</taxon>
        <taxon>Caudoviricetes</taxon>
        <taxon>Peduoviridae</taxon>
        <taxon>Maltschvirus</taxon>
        <taxon>Maltschvirus maltsch</taxon>
    </lineage>
</organism>
<reference evidence="1" key="1">
    <citation type="submission" date="2020-04" db="EMBL/GenBank/DDBJ databases">
        <authorList>
            <person name="Chiriac C."/>
            <person name="Salcher M."/>
            <person name="Ghai R."/>
            <person name="Kavagutti S V."/>
        </authorList>
    </citation>
    <scope>NUCLEOTIDE SEQUENCE</scope>
</reference>
<accession>A0A6J5L408</accession>
<gene>
    <name evidence="1" type="ORF">UFOVP84_103</name>
</gene>
<dbReference type="EMBL" id="LR796208">
    <property type="protein sequence ID" value="CAB4127270.1"/>
    <property type="molecule type" value="Genomic_DNA"/>
</dbReference>
<sequence length="63" mass="7438">MSNKIVEKYKAMPIEDLFGEFSDWYKDVNGVRPRHIAPTDRDSIVAWIINEVVFDDPSYYQEV</sequence>
<proteinExistence type="predicted"/>
<name>A0A6J5L408_9CAUD</name>
<protein>
    <submittedName>
        <fullName evidence="1">Uncharacterized protein</fullName>
    </submittedName>
</protein>